<evidence type="ECO:0000256" key="3">
    <source>
        <dbReference type="ARBA" id="ARBA00022691"/>
    </source>
</evidence>
<dbReference type="AlphaFoldDB" id="A0A9Q0H1B9"/>
<dbReference type="SUPFAM" id="SSF53335">
    <property type="entry name" value="S-adenosyl-L-methionine-dependent methyltransferases"/>
    <property type="match status" value="1"/>
</dbReference>
<dbReference type="PIRSF" id="PIRSF005739">
    <property type="entry name" value="O-mtase"/>
    <property type="match status" value="1"/>
</dbReference>
<evidence type="ECO:0000256" key="2">
    <source>
        <dbReference type="ARBA" id="ARBA00022679"/>
    </source>
</evidence>
<dbReference type="GO" id="GO:0046983">
    <property type="term" value="F:protein dimerization activity"/>
    <property type="evidence" value="ECO:0007669"/>
    <property type="project" value="InterPro"/>
</dbReference>
<dbReference type="GO" id="GO:0032259">
    <property type="term" value="P:methylation"/>
    <property type="evidence" value="ECO:0007669"/>
    <property type="project" value="UniProtKB-KW"/>
</dbReference>
<dbReference type="Gene3D" id="3.40.50.150">
    <property type="entry name" value="Vaccinia Virus protein VP39"/>
    <property type="match status" value="1"/>
</dbReference>
<evidence type="ECO:0000313" key="7">
    <source>
        <dbReference type="EMBL" id="KAJ4957389.1"/>
    </source>
</evidence>
<evidence type="ECO:0000256" key="4">
    <source>
        <dbReference type="PIRSR" id="PIRSR005739-1"/>
    </source>
</evidence>
<keyword evidence="3" id="KW-0949">S-adenosyl-L-methionine</keyword>
<dbReference type="EMBL" id="JAMYWD010000010">
    <property type="protein sequence ID" value="KAJ4957389.1"/>
    <property type="molecule type" value="Genomic_DNA"/>
</dbReference>
<dbReference type="InterPro" id="IPR016461">
    <property type="entry name" value="COMT-like"/>
</dbReference>
<dbReference type="OrthoDB" id="1606438at2759"/>
<keyword evidence="8" id="KW-1185">Reference proteome</keyword>
<evidence type="ECO:0000256" key="1">
    <source>
        <dbReference type="ARBA" id="ARBA00022603"/>
    </source>
</evidence>
<dbReference type="Proteomes" id="UP001141806">
    <property type="component" value="Unassembled WGS sequence"/>
</dbReference>
<evidence type="ECO:0000313" key="8">
    <source>
        <dbReference type="Proteomes" id="UP001141806"/>
    </source>
</evidence>
<dbReference type="PROSITE" id="PS51683">
    <property type="entry name" value="SAM_OMT_II"/>
    <property type="match status" value="1"/>
</dbReference>
<dbReference type="PANTHER" id="PTHR11746">
    <property type="entry name" value="O-METHYLTRANSFERASE"/>
    <property type="match status" value="1"/>
</dbReference>
<feature type="domain" description="O-methyltransferase C-terminal" evidence="5">
    <location>
        <begin position="145"/>
        <end position="350"/>
    </location>
</feature>
<dbReference type="Pfam" id="PF00891">
    <property type="entry name" value="Methyltransf_2"/>
    <property type="match status" value="1"/>
</dbReference>
<dbReference type="Gene3D" id="1.10.10.10">
    <property type="entry name" value="Winged helix-like DNA-binding domain superfamily/Winged helix DNA-binding domain"/>
    <property type="match status" value="1"/>
</dbReference>
<feature type="domain" description="O-methyltransferase dimerisation" evidence="6">
    <location>
        <begin position="28"/>
        <end position="121"/>
    </location>
</feature>
<protein>
    <submittedName>
        <fullName evidence="7">Uncharacterized protein</fullName>
    </submittedName>
</protein>
<keyword evidence="2" id="KW-0808">Transferase</keyword>
<dbReference type="InterPro" id="IPR029063">
    <property type="entry name" value="SAM-dependent_MTases_sf"/>
</dbReference>
<feature type="active site" description="Proton acceptor" evidence="4">
    <location>
        <position position="274"/>
    </location>
</feature>
<sequence length="368" mass="40951">MDPNQYNSKATMELQQQQEEEEACLCAMQLASSSVLPMVLRSVIELGILDIIAKVGPGAEISSSEITSQLSTQNLDAPVMVDRALRLLASYSVVTCSLKRYDDGRIERLYGQTPICKLFLKNEEDMGSLDKLMLMHQDKVVINGWFCMKDAILEGGIPFHKVYGMSAFDYQAVDPRFNVLFNEAMKGQTTITMNKFLHMYKGFEGLNSVVDVGGGFAIALRKITAMYPSIRGINFDLPYVVAEAPSYPGVEHVGGNMFESIPKGDAIFMKLILHDWSDEHCLTILKNCHEALPDGGKVIIIDAVLSEDAETSRVARAGYQIDNLMMMINPGGKERTEKDFENLAKQTGFRSFEVVCPVINLCVIEYIK</sequence>
<accession>A0A9Q0H1B9</accession>
<dbReference type="InterPro" id="IPR036390">
    <property type="entry name" value="WH_DNA-bd_sf"/>
</dbReference>
<evidence type="ECO:0000259" key="5">
    <source>
        <dbReference type="Pfam" id="PF00891"/>
    </source>
</evidence>
<comment type="caution">
    <text evidence="7">The sequence shown here is derived from an EMBL/GenBank/DDBJ whole genome shotgun (WGS) entry which is preliminary data.</text>
</comment>
<dbReference type="Pfam" id="PF08100">
    <property type="entry name" value="Dimerisation"/>
    <property type="match status" value="1"/>
</dbReference>
<keyword evidence="1" id="KW-0489">Methyltransferase</keyword>
<dbReference type="InterPro" id="IPR036388">
    <property type="entry name" value="WH-like_DNA-bd_sf"/>
</dbReference>
<gene>
    <name evidence="7" type="ORF">NE237_024500</name>
</gene>
<dbReference type="InterPro" id="IPR012967">
    <property type="entry name" value="COMT_dimerisation"/>
</dbReference>
<dbReference type="GO" id="GO:0008171">
    <property type="term" value="F:O-methyltransferase activity"/>
    <property type="evidence" value="ECO:0007669"/>
    <property type="project" value="InterPro"/>
</dbReference>
<dbReference type="InterPro" id="IPR001077">
    <property type="entry name" value="COMT_C"/>
</dbReference>
<organism evidence="7 8">
    <name type="scientific">Protea cynaroides</name>
    <dbReference type="NCBI Taxonomy" id="273540"/>
    <lineage>
        <taxon>Eukaryota</taxon>
        <taxon>Viridiplantae</taxon>
        <taxon>Streptophyta</taxon>
        <taxon>Embryophyta</taxon>
        <taxon>Tracheophyta</taxon>
        <taxon>Spermatophyta</taxon>
        <taxon>Magnoliopsida</taxon>
        <taxon>Proteales</taxon>
        <taxon>Proteaceae</taxon>
        <taxon>Protea</taxon>
    </lineage>
</organism>
<name>A0A9Q0H1B9_9MAGN</name>
<reference evidence="7" key="1">
    <citation type="journal article" date="2023" name="Plant J.">
        <title>The genome of the king protea, Protea cynaroides.</title>
        <authorList>
            <person name="Chang J."/>
            <person name="Duong T.A."/>
            <person name="Schoeman C."/>
            <person name="Ma X."/>
            <person name="Roodt D."/>
            <person name="Barker N."/>
            <person name="Li Z."/>
            <person name="Van de Peer Y."/>
            <person name="Mizrachi E."/>
        </authorList>
    </citation>
    <scope>NUCLEOTIDE SEQUENCE</scope>
    <source>
        <tissue evidence="7">Young leaves</tissue>
    </source>
</reference>
<dbReference type="FunFam" id="3.40.50.150:FF:000061">
    <property type="entry name" value="Caffeic acid O-methyltransferase"/>
    <property type="match status" value="1"/>
</dbReference>
<evidence type="ECO:0000259" key="6">
    <source>
        <dbReference type="Pfam" id="PF08100"/>
    </source>
</evidence>
<dbReference type="SUPFAM" id="SSF46785">
    <property type="entry name" value="Winged helix' DNA-binding domain"/>
    <property type="match status" value="1"/>
</dbReference>
<proteinExistence type="predicted"/>
<dbReference type="FunFam" id="1.10.10.10:FF:000357">
    <property type="entry name" value="Caffeic acid 3-O-methyltransferase"/>
    <property type="match status" value="1"/>
</dbReference>